<dbReference type="SUPFAM" id="SSF55931">
    <property type="entry name" value="Glutamine synthetase/guanido kinase"/>
    <property type="match status" value="1"/>
</dbReference>
<evidence type="ECO:0000259" key="2">
    <source>
        <dbReference type="PROSITE" id="PS51987"/>
    </source>
</evidence>
<name>A0A382CH82_9ZZZZ</name>
<dbReference type="GO" id="GO:0005737">
    <property type="term" value="C:cytoplasm"/>
    <property type="evidence" value="ECO:0007669"/>
    <property type="project" value="TreeGrafter"/>
</dbReference>
<sequence length="128" mass="14537">QFVPVNNSWGPNNRSVAFRIPTGSKQARRIEHRVAGAESNPYLVLSVILAGIHYGLKNSLNPLSQSRTDNACVSRDPEMPNNIEQALQLLESSKILKDYLTDEYIKIFVDLKRKEQESFNSEISDLEY</sequence>
<protein>
    <recommendedName>
        <fullName evidence="2">GS catalytic domain-containing protein</fullName>
    </recommendedName>
</protein>
<reference evidence="3" key="1">
    <citation type="submission" date="2018-05" db="EMBL/GenBank/DDBJ databases">
        <authorList>
            <person name="Lanie J.A."/>
            <person name="Ng W.-L."/>
            <person name="Kazmierczak K.M."/>
            <person name="Andrzejewski T.M."/>
            <person name="Davidsen T.M."/>
            <person name="Wayne K.J."/>
            <person name="Tettelin H."/>
            <person name="Glass J.I."/>
            <person name="Rusch D."/>
            <person name="Podicherti R."/>
            <person name="Tsui H.-C.T."/>
            <person name="Winkler M.E."/>
        </authorList>
    </citation>
    <scope>NUCLEOTIDE SEQUENCE</scope>
</reference>
<organism evidence="3">
    <name type="scientific">marine metagenome</name>
    <dbReference type="NCBI Taxonomy" id="408172"/>
    <lineage>
        <taxon>unclassified sequences</taxon>
        <taxon>metagenomes</taxon>
        <taxon>ecological metagenomes</taxon>
    </lineage>
</organism>
<dbReference type="GO" id="GO:0016020">
    <property type="term" value="C:membrane"/>
    <property type="evidence" value="ECO:0007669"/>
    <property type="project" value="TreeGrafter"/>
</dbReference>
<evidence type="ECO:0000313" key="3">
    <source>
        <dbReference type="EMBL" id="SVB25209.1"/>
    </source>
</evidence>
<dbReference type="InterPro" id="IPR008146">
    <property type="entry name" value="Gln_synth_cat_dom"/>
</dbReference>
<proteinExistence type="inferred from homology"/>
<dbReference type="AlphaFoldDB" id="A0A382CH82"/>
<dbReference type="EMBL" id="UINC01034410">
    <property type="protein sequence ID" value="SVB25209.1"/>
    <property type="molecule type" value="Genomic_DNA"/>
</dbReference>
<comment type="similarity">
    <text evidence="1">Belongs to the glutamine synthetase family.</text>
</comment>
<accession>A0A382CH82</accession>
<feature type="non-terminal residue" evidence="3">
    <location>
        <position position="1"/>
    </location>
</feature>
<feature type="domain" description="GS catalytic" evidence="2">
    <location>
        <begin position="1"/>
        <end position="128"/>
    </location>
</feature>
<gene>
    <name evidence="3" type="ORF">METZ01_LOCUS178063</name>
</gene>
<dbReference type="PROSITE" id="PS51987">
    <property type="entry name" value="GS_CATALYTIC"/>
    <property type="match status" value="1"/>
</dbReference>
<evidence type="ECO:0000256" key="1">
    <source>
        <dbReference type="ARBA" id="ARBA00009897"/>
    </source>
</evidence>
<feature type="non-terminal residue" evidence="3">
    <location>
        <position position="128"/>
    </location>
</feature>
<dbReference type="InterPro" id="IPR014746">
    <property type="entry name" value="Gln_synth/guanido_kin_cat_dom"/>
</dbReference>
<dbReference type="GO" id="GO:0004356">
    <property type="term" value="F:glutamine synthetase activity"/>
    <property type="evidence" value="ECO:0007669"/>
    <property type="project" value="InterPro"/>
</dbReference>
<dbReference type="Pfam" id="PF00120">
    <property type="entry name" value="Gln-synt_C"/>
    <property type="match status" value="1"/>
</dbReference>
<dbReference type="PANTHER" id="PTHR43407">
    <property type="entry name" value="GLUTAMINE SYNTHETASE"/>
    <property type="match status" value="1"/>
</dbReference>
<dbReference type="Gene3D" id="3.30.590.10">
    <property type="entry name" value="Glutamine synthetase/guanido kinase, catalytic domain"/>
    <property type="match status" value="1"/>
</dbReference>
<dbReference type="PANTHER" id="PTHR43407:SF1">
    <property type="entry name" value="LENGSIN"/>
    <property type="match status" value="1"/>
</dbReference>